<organism evidence="2 3">
    <name type="scientific">Terrabacter terrigena</name>
    <dbReference type="NCBI Taxonomy" id="574718"/>
    <lineage>
        <taxon>Bacteria</taxon>
        <taxon>Bacillati</taxon>
        <taxon>Actinomycetota</taxon>
        <taxon>Actinomycetes</taxon>
        <taxon>Micrococcales</taxon>
        <taxon>Intrasporangiaceae</taxon>
        <taxon>Terrabacter</taxon>
    </lineage>
</organism>
<gene>
    <name evidence="2" type="ORF">ACFQ2V_16550</name>
</gene>
<dbReference type="EMBL" id="JBHTKH010000012">
    <property type="protein sequence ID" value="MFD1055925.1"/>
    <property type="molecule type" value="Genomic_DNA"/>
</dbReference>
<evidence type="ECO:0000256" key="1">
    <source>
        <dbReference type="SAM" id="Phobius"/>
    </source>
</evidence>
<protein>
    <recommendedName>
        <fullName evidence="4">DUF4760 domain-containing protein</fullName>
    </recommendedName>
</protein>
<keyword evidence="1" id="KW-0472">Membrane</keyword>
<evidence type="ECO:0000313" key="2">
    <source>
        <dbReference type="EMBL" id="MFD1055925.1"/>
    </source>
</evidence>
<keyword evidence="3" id="KW-1185">Reference proteome</keyword>
<sequence length="225" mass="25243">MDSETTNNLITAGAGLLGAVVGGTASIWATSLQFRREQNAELEREQRADARRTRDLAETRARAAAVLCDSLIGRLAELVQQWDEANRPTEMTGIPMGQPLRELAAETVYLPTDLQERVQEATLILRHSDELARYHFDIEAVNWSTGVVGRESHRLIAKWLRGEGVAPRSSEWCEFVLAAERAEAEFEELYYHHLGQDRAIEQTLWREENAEELSRIAARKGSSGA</sequence>
<dbReference type="RefSeq" id="WP_386053955.1">
    <property type="nucleotide sequence ID" value="NZ_JBHTKH010000012.1"/>
</dbReference>
<comment type="caution">
    <text evidence="2">The sequence shown here is derived from an EMBL/GenBank/DDBJ whole genome shotgun (WGS) entry which is preliminary data.</text>
</comment>
<reference evidence="3" key="1">
    <citation type="journal article" date="2019" name="Int. J. Syst. Evol. Microbiol.">
        <title>The Global Catalogue of Microorganisms (GCM) 10K type strain sequencing project: providing services to taxonomists for standard genome sequencing and annotation.</title>
        <authorList>
            <consortium name="The Broad Institute Genomics Platform"/>
            <consortium name="The Broad Institute Genome Sequencing Center for Infectious Disease"/>
            <person name="Wu L."/>
            <person name="Ma J."/>
        </authorList>
    </citation>
    <scope>NUCLEOTIDE SEQUENCE [LARGE SCALE GENOMIC DNA]</scope>
    <source>
        <strain evidence="3">CCUG 57508</strain>
    </source>
</reference>
<accession>A0ABW3N2G3</accession>
<keyword evidence="1" id="KW-1133">Transmembrane helix</keyword>
<evidence type="ECO:0008006" key="4">
    <source>
        <dbReference type="Google" id="ProtNLM"/>
    </source>
</evidence>
<dbReference type="Proteomes" id="UP001597046">
    <property type="component" value="Unassembled WGS sequence"/>
</dbReference>
<name>A0ABW3N2G3_9MICO</name>
<feature type="transmembrane region" description="Helical" evidence="1">
    <location>
        <begin position="12"/>
        <end position="34"/>
    </location>
</feature>
<evidence type="ECO:0000313" key="3">
    <source>
        <dbReference type="Proteomes" id="UP001597046"/>
    </source>
</evidence>
<proteinExistence type="predicted"/>
<keyword evidence="1" id="KW-0812">Transmembrane</keyword>